<evidence type="ECO:0000313" key="2">
    <source>
        <dbReference type="EMBL" id="MDP4535023.1"/>
    </source>
</evidence>
<evidence type="ECO:0000313" key="3">
    <source>
        <dbReference type="Proteomes" id="UP001231616"/>
    </source>
</evidence>
<evidence type="ECO:0000256" key="1">
    <source>
        <dbReference type="SAM" id="Phobius"/>
    </source>
</evidence>
<accession>A0ABT9GVE1</accession>
<reference evidence="2 3" key="1">
    <citation type="submission" date="2023-08" db="EMBL/GenBank/DDBJ databases">
        <authorList>
            <person name="Joshi A."/>
            <person name="Thite S."/>
        </authorList>
    </citation>
    <scope>NUCLEOTIDE SEQUENCE [LARGE SCALE GENOMIC DNA]</scope>
    <source>
        <strain evidence="2 3">AC40</strain>
    </source>
</reference>
<keyword evidence="1" id="KW-0812">Transmembrane</keyword>
<sequence>MRNKLIPCYPRRIVNRALFMIGLAGVVLQWIAIVYAYWQGFSISFHWWFHWLAPLLCVLWGTVPALQLQQEAERGSSGDSLF</sequence>
<dbReference type="EMBL" id="JAUZVZ010000002">
    <property type="protein sequence ID" value="MDP4535023.1"/>
    <property type="molecule type" value="Genomic_DNA"/>
</dbReference>
<comment type="caution">
    <text evidence="2">The sequence shown here is derived from an EMBL/GenBank/DDBJ whole genome shotgun (WGS) entry which is preliminary data.</text>
</comment>
<keyword evidence="3" id="KW-1185">Reference proteome</keyword>
<name>A0ABT9GVE1_9GAMM</name>
<protein>
    <submittedName>
        <fullName evidence="2">Uncharacterized protein</fullName>
    </submittedName>
</protein>
<dbReference type="Proteomes" id="UP001231616">
    <property type="component" value="Unassembled WGS sequence"/>
</dbReference>
<organism evidence="2 3">
    <name type="scientific">Alkalimonas collagenimarina</name>
    <dbReference type="NCBI Taxonomy" id="400390"/>
    <lineage>
        <taxon>Bacteria</taxon>
        <taxon>Pseudomonadati</taxon>
        <taxon>Pseudomonadota</taxon>
        <taxon>Gammaproteobacteria</taxon>
        <taxon>Alkalimonas</taxon>
    </lineage>
</organism>
<keyword evidence="1" id="KW-1133">Transmembrane helix</keyword>
<feature type="transmembrane region" description="Helical" evidence="1">
    <location>
        <begin position="47"/>
        <end position="66"/>
    </location>
</feature>
<feature type="transmembrane region" description="Helical" evidence="1">
    <location>
        <begin position="21"/>
        <end position="41"/>
    </location>
</feature>
<gene>
    <name evidence="2" type="ORF">Q3O60_02340</name>
</gene>
<proteinExistence type="predicted"/>
<keyword evidence="1" id="KW-0472">Membrane</keyword>
<dbReference type="RefSeq" id="WP_305892287.1">
    <property type="nucleotide sequence ID" value="NZ_JAUZVZ010000002.1"/>
</dbReference>